<proteinExistence type="predicted"/>
<gene>
    <name evidence="1" type="ORF">CM83_101639</name>
</gene>
<accession>A0A0A9WCK6</accession>
<reference evidence="1" key="1">
    <citation type="journal article" date="2014" name="PLoS ONE">
        <title>Transcriptome-Based Identification of ABC Transporters in the Western Tarnished Plant Bug Lygus hesperus.</title>
        <authorList>
            <person name="Hull J.J."/>
            <person name="Chaney K."/>
            <person name="Geib S.M."/>
            <person name="Fabrick J.A."/>
            <person name="Brent C.S."/>
            <person name="Walsh D."/>
            <person name="Lavine L.C."/>
        </authorList>
    </citation>
    <scope>NUCLEOTIDE SEQUENCE</scope>
</reference>
<protein>
    <submittedName>
        <fullName evidence="1">Uncharacterized protein</fullName>
    </submittedName>
</protein>
<sequence>MKLVPRYCLFDLDTYAGMDYLPMALTFQPTFRYFGGRWRSASPTPPVHRQIRHSLFGITTAPHELQHTVASYIGTAGTINAAATTTNGGNHTANGGNTTTNVVLLPSSIDKNRL</sequence>
<organism evidence="1">
    <name type="scientific">Lygus hesperus</name>
    <name type="common">Western plant bug</name>
    <dbReference type="NCBI Taxonomy" id="30085"/>
    <lineage>
        <taxon>Eukaryota</taxon>
        <taxon>Metazoa</taxon>
        <taxon>Ecdysozoa</taxon>
        <taxon>Arthropoda</taxon>
        <taxon>Hexapoda</taxon>
        <taxon>Insecta</taxon>
        <taxon>Pterygota</taxon>
        <taxon>Neoptera</taxon>
        <taxon>Paraneoptera</taxon>
        <taxon>Hemiptera</taxon>
        <taxon>Heteroptera</taxon>
        <taxon>Panheteroptera</taxon>
        <taxon>Cimicomorpha</taxon>
        <taxon>Miridae</taxon>
        <taxon>Mirini</taxon>
        <taxon>Lygus</taxon>
    </lineage>
</organism>
<reference evidence="1" key="2">
    <citation type="submission" date="2014-07" db="EMBL/GenBank/DDBJ databases">
        <authorList>
            <person name="Hull J."/>
        </authorList>
    </citation>
    <scope>NUCLEOTIDE SEQUENCE</scope>
</reference>
<dbReference type="AlphaFoldDB" id="A0A0A9WCK6"/>
<name>A0A0A9WCK6_LYGHE</name>
<evidence type="ECO:0000313" key="1">
    <source>
        <dbReference type="EMBL" id="JAG04263.1"/>
    </source>
</evidence>
<dbReference type="EMBL" id="GBHO01039341">
    <property type="protein sequence ID" value="JAG04263.1"/>
    <property type="molecule type" value="Transcribed_RNA"/>
</dbReference>